<dbReference type="OrthoDB" id="9812991at2"/>
<keyword evidence="4" id="KW-0472">Membrane</keyword>
<dbReference type="AlphaFoldDB" id="A0A5C6BJ29"/>
<organism evidence="6 7">
    <name type="scientific">Symmachiella macrocystis</name>
    <dbReference type="NCBI Taxonomy" id="2527985"/>
    <lineage>
        <taxon>Bacteria</taxon>
        <taxon>Pseudomonadati</taxon>
        <taxon>Planctomycetota</taxon>
        <taxon>Planctomycetia</taxon>
        <taxon>Planctomycetales</taxon>
        <taxon>Planctomycetaceae</taxon>
        <taxon>Symmachiella</taxon>
    </lineage>
</organism>
<dbReference type="InterPro" id="IPR001107">
    <property type="entry name" value="Band_7"/>
</dbReference>
<evidence type="ECO:0000313" key="7">
    <source>
        <dbReference type="Proteomes" id="UP000320735"/>
    </source>
</evidence>
<keyword evidence="4" id="KW-0812">Transmembrane</keyword>
<dbReference type="SMART" id="SM00244">
    <property type="entry name" value="PHB"/>
    <property type="match status" value="1"/>
</dbReference>
<reference evidence="6 7" key="1">
    <citation type="submission" date="2019-02" db="EMBL/GenBank/DDBJ databases">
        <title>Deep-cultivation of Planctomycetes and their phenomic and genomic characterization uncovers novel biology.</title>
        <authorList>
            <person name="Wiegand S."/>
            <person name="Jogler M."/>
            <person name="Boedeker C."/>
            <person name="Pinto D."/>
            <person name="Vollmers J."/>
            <person name="Rivas-Marin E."/>
            <person name="Kohn T."/>
            <person name="Peeters S.H."/>
            <person name="Heuer A."/>
            <person name="Rast P."/>
            <person name="Oberbeckmann S."/>
            <person name="Bunk B."/>
            <person name="Jeske O."/>
            <person name="Meyerdierks A."/>
            <person name="Storesund J.E."/>
            <person name="Kallscheuer N."/>
            <person name="Luecker S."/>
            <person name="Lage O.M."/>
            <person name="Pohl T."/>
            <person name="Merkel B.J."/>
            <person name="Hornburger P."/>
            <person name="Mueller R.-W."/>
            <person name="Bruemmer F."/>
            <person name="Labrenz M."/>
            <person name="Spormann A.M."/>
            <person name="Op Den Camp H."/>
            <person name="Overmann J."/>
            <person name="Amann R."/>
            <person name="Jetten M.S.M."/>
            <person name="Mascher T."/>
            <person name="Medema M.H."/>
            <person name="Devos D.P."/>
            <person name="Kaster A.-K."/>
            <person name="Ovreas L."/>
            <person name="Rohde M."/>
            <person name="Galperin M.Y."/>
            <person name="Jogler C."/>
        </authorList>
    </citation>
    <scope>NUCLEOTIDE SEQUENCE [LARGE SCALE GENOMIC DNA]</scope>
    <source>
        <strain evidence="6 7">CA54</strain>
    </source>
</reference>
<dbReference type="RefSeq" id="WP_146369288.1">
    <property type="nucleotide sequence ID" value="NZ_SJPP01000001.1"/>
</dbReference>
<name>A0A5C6BJ29_9PLAN</name>
<keyword evidence="4" id="KW-1133">Transmembrane helix</keyword>
<dbReference type="GO" id="GO:0006508">
    <property type="term" value="P:proteolysis"/>
    <property type="evidence" value="ECO:0007669"/>
    <property type="project" value="UniProtKB-KW"/>
</dbReference>
<dbReference type="PANTHER" id="PTHR42911:SF1">
    <property type="entry name" value="MODULATOR OF FTSH PROTEASE HFLC"/>
    <property type="match status" value="1"/>
</dbReference>
<feature type="transmembrane region" description="Helical" evidence="4">
    <location>
        <begin position="294"/>
        <end position="314"/>
    </location>
</feature>
<dbReference type="Proteomes" id="UP000320735">
    <property type="component" value="Unassembled WGS sequence"/>
</dbReference>
<feature type="domain" description="Band 7" evidence="5">
    <location>
        <begin position="309"/>
        <end position="503"/>
    </location>
</feature>
<evidence type="ECO:0000256" key="1">
    <source>
        <dbReference type="ARBA" id="ARBA00004167"/>
    </source>
</evidence>
<feature type="transmembrane region" description="Helical" evidence="4">
    <location>
        <begin position="192"/>
        <end position="210"/>
    </location>
</feature>
<dbReference type="EMBL" id="SJPP01000001">
    <property type="protein sequence ID" value="TWU11722.1"/>
    <property type="molecule type" value="Genomic_DNA"/>
</dbReference>
<comment type="caution">
    <text evidence="6">The sequence shown here is derived from an EMBL/GenBank/DDBJ whole genome shotgun (WGS) entry which is preliminary data.</text>
</comment>
<feature type="transmembrane region" description="Helical" evidence="4">
    <location>
        <begin position="107"/>
        <end position="129"/>
    </location>
</feature>
<evidence type="ECO:0000256" key="3">
    <source>
        <dbReference type="SAM" id="MobiDB-lite"/>
    </source>
</evidence>
<feature type="transmembrane region" description="Helical" evidence="4">
    <location>
        <begin position="37"/>
        <end position="53"/>
    </location>
</feature>
<protein>
    <submittedName>
        <fullName evidence="6">FtsH protease regulator HflK</fullName>
    </submittedName>
</protein>
<dbReference type="InterPro" id="IPR036013">
    <property type="entry name" value="Band_7/SPFH_dom_sf"/>
</dbReference>
<evidence type="ECO:0000256" key="4">
    <source>
        <dbReference type="SAM" id="Phobius"/>
    </source>
</evidence>
<dbReference type="PANTHER" id="PTHR42911">
    <property type="entry name" value="MODULATOR OF FTSH PROTEASE HFLC"/>
    <property type="match status" value="1"/>
</dbReference>
<accession>A0A5C6BJ29</accession>
<comment type="subcellular location">
    <subcellularLocation>
        <location evidence="1">Membrane</location>
        <topology evidence="1">Single-pass membrane protein</topology>
    </subcellularLocation>
</comment>
<dbReference type="InterPro" id="IPR010201">
    <property type="entry name" value="HflK"/>
</dbReference>
<comment type="similarity">
    <text evidence="2">Belongs to the band 7/mec-2 family. HflK subfamily.</text>
</comment>
<feature type="transmembrane region" description="Helical" evidence="4">
    <location>
        <begin position="141"/>
        <end position="162"/>
    </location>
</feature>
<feature type="region of interest" description="Disordered" evidence="3">
    <location>
        <begin position="1"/>
        <end position="27"/>
    </location>
</feature>
<proteinExistence type="inferred from homology"/>
<dbReference type="SUPFAM" id="SSF117892">
    <property type="entry name" value="Band 7/SPFH domain"/>
    <property type="match status" value="1"/>
</dbReference>
<evidence type="ECO:0000313" key="6">
    <source>
        <dbReference type="EMBL" id="TWU11722.1"/>
    </source>
</evidence>
<feature type="transmembrane region" description="Helical" evidence="4">
    <location>
        <begin position="216"/>
        <end position="238"/>
    </location>
</feature>
<keyword evidence="6" id="KW-0645">Protease</keyword>
<dbReference type="CDD" id="cd03404">
    <property type="entry name" value="SPFH_HflK"/>
    <property type="match status" value="1"/>
</dbReference>
<dbReference type="GO" id="GO:0016020">
    <property type="term" value="C:membrane"/>
    <property type="evidence" value="ECO:0007669"/>
    <property type="project" value="UniProtKB-SubCell"/>
</dbReference>
<dbReference type="GO" id="GO:0008233">
    <property type="term" value="F:peptidase activity"/>
    <property type="evidence" value="ECO:0007669"/>
    <property type="project" value="UniProtKB-KW"/>
</dbReference>
<dbReference type="Gene3D" id="3.30.479.30">
    <property type="entry name" value="Band 7 domain"/>
    <property type="match status" value="1"/>
</dbReference>
<keyword evidence="6" id="KW-0378">Hydrolase</keyword>
<evidence type="ECO:0000256" key="2">
    <source>
        <dbReference type="ARBA" id="ARBA00006971"/>
    </source>
</evidence>
<keyword evidence="7" id="KW-1185">Reference proteome</keyword>
<sequence length="620" mass="68181">MTNQLPGEPEPRLNQVPHRELDTESSEPSDVSMLQKVFWCVLFAAGASFFYALKIESSLFRAAALQLCLCGVAVWAAMDAAKIRRRLGASRDEDAVALNREAAAIHYLYVAAPLVAILVLAGLSMIGQLVEVSLPRSQQQVIGGAIIAVLAASLWTVFARALKLHVHPTTQQGSPRLPELLAVRAALSESRLAALLTGGTLMAATVYPPIEGWFAWGLSLWVIAVASEQLIYVFAGWFRPIKAHETFTSPVNSILLEIFLSSTNPVGKLFDIAEARFGLSLRSSWTIRFFRRSVFPIAAGCLLVVWLSTCFVVIEPQQAGLEERFGRPQPVRLQPGLHTKLPWPFGVIRRYPAGIVQTMQIGFEEKEAEAVVSEDSGRTLLWTQPHAQEFSLVLGSETELVAVNAIVYFKIAENTKGFLDYALYSANPEVALESLAYRVLMEQTRVATLADLLSRGRDQFAEEVREKLSEYSVTERLGLDVIDVALINLHPPVEVASSYLDVINAGLDSNRAITEAKGEAAKQILEAEQESNGRLAAAKIEAAKRVSLAGQESAEFIAVGEAFTATPDTYRLRIWFEAIEQVLFGRRLFIVDSELPDVILDERSRSINPVLIESTKPPTP</sequence>
<evidence type="ECO:0000259" key="5">
    <source>
        <dbReference type="SMART" id="SM00244"/>
    </source>
</evidence>
<dbReference type="Pfam" id="PF01145">
    <property type="entry name" value="Band_7"/>
    <property type="match status" value="1"/>
</dbReference>
<gene>
    <name evidence="6" type="ORF">CA54_05310</name>
</gene>